<dbReference type="EMBL" id="CP025938">
    <property type="protein sequence ID" value="AUS05330.1"/>
    <property type="molecule type" value="Genomic_DNA"/>
</dbReference>
<keyword evidence="2" id="KW-1185">Reference proteome</keyword>
<proteinExistence type="predicted"/>
<dbReference type="KEGG" id="taj:C1A40_07505"/>
<evidence type="ECO:0000313" key="1">
    <source>
        <dbReference type="EMBL" id="AUS05330.1"/>
    </source>
</evidence>
<reference evidence="2" key="1">
    <citation type="submission" date="2018-01" db="EMBL/GenBank/DDBJ databases">
        <title>Complete genome of Tamlana sp. UJ94.</title>
        <authorList>
            <person name="Jung J."/>
            <person name="Chung D."/>
            <person name="Bae S.S."/>
            <person name="Baek K."/>
        </authorList>
    </citation>
    <scope>NUCLEOTIDE SEQUENCE [LARGE SCALE GENOMIC DNA]</scope>
    <source>
        <strain evidence="2">UJ94</strain>
    </source>
</reference>
<accession>A0A2I7SHH3</accession>
<name>A0A2I7SHH3_9FLAO</name>
<gene>
    <name evidence="1" type="ORF">C1A40_07505</name>
</gene>
<protein>
    <submittedName>
        <fullName evidence="1">Uncharacterized protein</fullName>
    </submittedName>
</protein>
<sequence length="70" mass="8448">MKSYKNTKSIERDLKILDLERKIALEELKMLKYEYTESLNPVNWIPEKLRWLATRYSTNLIINKIFGSKK</sequence>
<evidence type="ECO:0000313" key="2">
    <source>
        <dbReference type="Proteomes" id="UP000236592"/>
    </source>
</evidence>
<dbReference type="Proteomes" id="UP000236592">
    <property type="component" value="Chromosome"/>
</dbReference>
<dbReference type="AlphaFoldDB" id="A0A2I7SHH3"/>
<organism evidence="1 2">
    <name type="scientific">Pseudotamlana carrageenivorans</name>
    <dbReference type="NCBI Taxonomy" id="2069432"/>
    <lineage>
        <taxon>Bacteria</taxon>
        <taxon>Pseudomonadati</taxon>
        <taxon>Bacteroidota</taxon>
        <taxon>Flavobacteriia</taxon>
        <taxon>Flavobacteriales</taxon>
        <taxon>Flavobacteriaceae</taxon>
        <taxon>Pseudotamlana</taxon>
    </lineage>
</organism>
<dbReference type="OrthoDB" id="1149272at2"/>
<dbReference type="RefSeq" id="WP_102995370.1">
    <property type="nucleotide sequence ID" value="NZ_CP025938.1"/>
</dbReference>